<feature type="binding site" evidence="6">
    <location>
        <begin position="198"/>
        <end position="200"/>
    </location>
    <ligand>
        <name>substrate</name>
    </ligand>
</feature>
<evidence type="ECO:0000313" key="10">
    <source>
        <dbReference type="EMBL" id="RKQ70864.1"/>
    </source>
</evidence>
<feature type="binding site" evidence="6">
    <location>
        <begin position="84"/>
        <end position="85"/>
    </location>
    <ligand>
        <name>FMN</name>
        <dbReference type="ChEBI" id="CHEBI:58210"/>
    </ligand>
</feature>
<dbReference type="Pfam" id="PF10590">
    <property type="entry name" value="PNP_phzG_C"/>
    <property type="match status" value="1"/>
</dbReference>
<evidence type="ECO:0000313" key="11">
    <source>
        <dbReference type="Proteomes" id="UP000282211"/>
    </source>
</evidence>
<dbReference type="InParanoid" id="A0A420WIK9"/>
<dbReference type="GO" id="GO:0010181">
    <property type="term" value="F:FMN binding"/>
    <property type="evidence" value="ECO:0007669"/>
    <property type="project" value="UniProtKB-UniRule"/>
</dbReference>
<organism evidence="10 11">
    <name type="scientific">Litorimonas taeanensis</name>
    <dbReference type="NCBI Taxonomy" id="568099"/>
    <lineage>
        <taxon>Bacteria</taxon>
        <taxon>Pseudomonadati</taxon>
        <taxon>Pseudomonadota</taxon>
        <taxon>Alphaproteobacteria</taxon>
        <taxon>Maricaulales</taxon>
        <taxon>Robiginitomaculaceae</taxon>
    </lineage>
</organism>
<evidence type="ECO:0000259" key="9">
    <source>
        <dbReference type="Pfam" id="PF10590"/>
    </source>
</evidence>
<dbReference type="UniPathway" id="UPA01068">
    <property type="reaction ID" value="UER00304"/>
</dbReference>
<dbReference type="PANTHER" id="PTHR10851:SF0">
    <property type="entry name" value="PYRIDOXINE-5'-PHOSPHATE OXIDASE"/>
    <property type="match status" value="1"/>
</dbReference>
<dbReference type="PANTHER" id="PTHR10851">
    <property type="entry name" value="PYRIDOXINE-5-PHOSPHATE OXIDASE"/>
    <property type="match status" value="1"/>
</dbReference>
<dbReference type="RefSeq" id="WP_121098686.1">
    <property type="nucleotide sequence ID" value="NZ_RBII01000001.1"/>
</dbReference>
<comment type="similarity">
    <text evidence="1 6">Belongs to the pyridoxamine 5'-phosphate oxidase family.</text>
</comment>
<comment type="caution">
    <text evidence="6">Lacks conserved residue(s) required for the propagation of feature annotation.</text>
</comment>
<comment type="function">
    <text evidence="6">Catalyzes the oxidation of either pyridoxine 5'-phosphate (PNP) or pyridoxamine 5'-phosphate (PMP) into pyridoxal 5'-phosphate (PLP).</text>
</comment>
<dbReference type="InterPro" id="IPR019576">
    <property type="entry name" value="Pyridoxamine_oxidase_dimer_C"/>
</dbReference>
<comment type="caution">
    <text evidence="10">The sequence shown here is derived from an EMBL/GenBank/DDBJ whole genome shotgun (WGS) entry which is preliminary data.</text>
</comment>
<name>A0A420WIK9_9PROT</name>
<feature type="binding site" evidence="6 7">
    <location>
        <begin position="69"/>
        <end position="74"/>
    </location>
    <ligand>
        <name>FMN</name>
        <dbReference type="ChEBI" id="CHEBI:58210"/>
    </ligand>
</feature>
<keyword evidence="2 6" id="KW-0285">Flavoprotein</keyword>
<comment type="pathway">
    <text evidence="6">Cofactor metabolism; pyridoxal 5'-phosphate salvage; pyridoxal 5'-phosphate from pyridoxine 5'-phosphate: step 1/1.</text>
</comment>
<dbReference type="EC" id="1.4.3.5" evidence="6"/>
<protein>
    <recommendedName>
        <fullName evidence="6">Pyridoxine/pyridoxamine 5'-phosphate oxidase</fullName>
        <ecNumber evidence="6">1.4.3.5</ecNumber>
    </recommendedName>
    <alternativeName>
        <fullName evidence="6">PNP/PMP oxidase</fullName>
        <shortName evidence="6">PNPOx</shortName>
    </alternativeName>
    <alternativeName>
        <fullName evidence="6">Pyridoxal 5'-phosphate synthase</fullName>
    </alternativeName>
</protein>
<feature type="binding site" evidence="6">
    <location>
        <position position="138"/>
    </location>
    <ligand>
        <name>substrate</name>
    </ligand>
</feature>
<dbReference type="GO" id="GO:0008615">
    <property type="term" value="P:pyridoxine biosynthetic process"/>
    <property type="evidence" value="ECO:0007669"/>
    <property type="project" value="UniProtKB-UniRule"/>
</dbReference>
<feature type="binding site" evidence="6">
    <location>
        <position position="74"/>
    </location>
    <ligand>
        <name>substrate</name>
    </ligand>
</feature>
<evidence type="ECO:0000256" key="3">
    <source>
        <dbReference type="ARBA" id="ARBA00022643"/>
    </source>
</evidence>
<dbReference type="Pfam" id="PF01243">
    <property type="entry name" value="PNPOx_N"/>
    <property type="match status" value="1"/>
</dbReference>
<feature type="binding site" evidence="6 7">
    <location>
        <position position="202"/>
    </location>
    <ligand>
        <name>FMN</name>
        <dbReference type="ChEBI" id="CHEBI:58210"/>
    </ligand>
</feature>
<dbReference type="HAMAP" id="MF_01629">
    <property type="entry name" value="PdxH"/>
    <property type="match status" value="1"/>
</dbReference>
<dbReference type="GO" id="GO:0004733">
    <property type="term" value="F:pyridoxamine phosphate oxidase activity"/>
    <property type="evidence" value="ECO:0007669"/>
    <property type="project" value="UniProtKB-UniRule"/>
</dbReference>
<keyword evidence="3 6" id="KW-0288">FMN</keyword>
<gene>
    <name evidence="6" type="primary">pdxH</name>
    <name evidence="10" type="ORF">DES40_0166</name>
</gene>
<dbReference type="InterPro" id="IPR011576">
    <property type="entry name" value="Pyridox_Oxase_N"/>
</dbReference>
<dbReference type="Proteomes" id="UP000282211">
    <property type="component" value="Unassembled WGS sequence"/>
</dbReference>
<feature type="binding site" evidence="6 7">
    <location>
        <position position="112"/>
    </location>
    <ligand>
        <name>FMN</name>
        <dbReference type="ChEBI" id="CHEBI:58210"/>
    </ligand>
</feature>
<feature type="binding site" evidence="6 7">
    <location>
        <position position="91"/>
    </location>
    <ligand>
        <name>FMN</name>
        <dbReference type="ChEBI" id="CHEBI:58210"/>
    </ligand>
</feature>
<comment type="catalytic activity">
    <reaction evidence="6">
        <text>pyridoxamine 5'-phosphate + O2 + H2O = pyridoxal 5'-phosphate + H2O2 + NH4(+)</text>
        <dbReference type="Rhea" id="RHEA:15817"/>
        <dbReference type="ChEBI" id="CHEBI:15377"/>
        <dbReference type="ChEBI" id="CHEBI:15379"/>
        <dbReference type="ChEBI" id="CHEBI:16240"/>
        <dbReference type="ChEBI" id="CHEBI:28938"/>
        <dbReference type="ChEBI" id="CHEBI:58451"/>
        <dbReference type="ChEBI" id="CHEBI:597326"/>
        <dbReference type="EC" id="1.4.3.5"/>
    </reaction>
</comment>
<evidence type="ECO:0000256" key="6">
    <source>
        <dbReference type="HAMAP-Rule" id="MF_01629"/>
    </source>
</evidence>
<comment type="catalytic activity">
    <reaction evidence="6">
        <text>pyridoxine 5'-phosphate + O2 = pyridoxal 5'-phosphate + H2O2</text>
        <dbReference type="Rhea" id="RHEA:15149"/>
        <dbReference type="ChEBI" id="CHEBI:15379"/>
        <dbReference type="ChEBI" id="CHEBI:16240"/>
        <dbReference type="ChEBI" id="CHEBI:58589"/>
        <dbReference type="ChEBI" id="CHEBI:597326"/>
        <dbReference type="EC" id="1.4.3.5"/>
    </reaction>
</comment>
<evidence type="ECO:0000259" key="8">
    <source>
        <dbReference type="Pfam" id="PF01243"/>
    </source>
</evidence>
<dbReference type="NCBIfam" id="NF004231">
    <property type="entry name" value="PRK05679.1"/>
    <property type="match status" value="1"/>
</dbReference>
<feature type="domain" description="Pyridoxine 5'-phosphate oxidase dimerisation C-terminal" evidence="9">
    <location>
        <begin position="179"/>
        <end position="219"/>
    </location>
</feature>
<feature type="binding site" evidence="6">
    <location>
        <position position="130"/>
    </location>
    <ligand>
        <name>substrate</name>
    </ligand>
</feature>
<comment type="pathway">
    <text evidence="6">Cofactor metabolism; pyridoxal 5'-phosphate salvage; pyridoxal 5'-phosphate from pyridoxamine 5'-phosphate: step 1/1.</text>
</comment>
<feature type="domain" description="Pyridoxamine 5'-phosphate oxidase N-terminal" evidence="8">
    <location>
        <begin position="42"/>
        <end position="167"/>
    </location>
</feature>
<comment type="cofactor">
    <cofactor evidence="6 7">
        <name>FMN</name>
        <dbReference type="ChEBI" id="CHEBI:58210"/>
    </cofactor>
    <text evidence="6 7">Binds 1 FMN per subunit.</text>
</comment>
<feature type="binding site" evidence="6 7">
    <location>
        <position position="192"/>
    </location>
    <ligand>
        <name>FMN</name>
        <dbReference type="ChEBI" id="CHEBI:58210"/>
    </ligand>
</feature>
<dbReference type="NCBIfam" id="TIGR00558">
    <property type="entry name" value="pdxH"/>
    <property type="match status" value="1"/>
</dbReference>
<dbReference type="InterPro" id="IPR000659">
    <property type="entry name" value="Pyridox_Oxase"/>
</dbReference>
<evidence type="ECO:0000256" key="1">
    <source>
        <dbReference type="ARBA" id="ARBA00007301"/>
    </source>
</evidence>
<feature type="binding site" evidence="6 7">
    <location>
        <begin position="147"/>
        <end position="148"/>
    </location>
    <ligand>
        <name>FMN</name>
        <dbReference type="ChEBI" id="CHEBI:58210"/>
    </ligand>
</feature>
<proteinExistence type="inferred from homology"/>
<dbReference type="OrthoDB" id="9780392at2"/>
<dbReference type="AlphaFoldDB" id="A0A420WIK9"/>
<accession>A0A420WIK9</accession>
<feature type="binding site" evidence="6">
    <location>
        <position position="134"/>
    </location>
    <ligand>
        <name>substrate</name>
    </ligand>
</feature>
<dbReference type="PIRSF" id="PIRSF000190">
    <property type="entry name" value="Pyd_amn-ph_oxd"/>
    <property type="match status" value="1"/>
</dbReference>
<dbReference type="Gene3D" id="2.30.110.10">
    <property type="entry name" value="Electron Transport, Fmn-binding Protein, Chain A"/>
    <property type="match status" value="1"/>
</dbReference>
<dbReference type="FunCoup" id="A0A420WIK9">
    <property type="interactions" value="435"/>
</dbReference>
<dbReference type="SUPFAM" id="SSF50475">
    <property type="entry name" value="FMN-binding split barrel"/>
    <property type="match status" value="1"/>
</dbReference>
<evidence type="ECO:0000256" key="7">
    <source>
        <dbReference type="PIRSR" id="PIRSR000190-2"/>
    </source>
</evidence>
<keyword evidence="5 6" id="KW-0664">Pyridoxine biosynthesis</keyword>
<keyword evidence="4 6" id="KW-0560">Oxidoreductase</keyword>
<dbReference type="EMBL" id="RBII01000001">
    <property type="protein sequence ID" value="RKQ70864.1"/>
    <property type="molecule type" value="Genomic_DNA"/>
</dbReference>
<evidence type="ECO:0000256" key="2">
    <source>
        <dbReference type="ARBA" id="ARBA00022630"/>
    </source>
</evidence>
<comment type="subunit">
    <text evidence="6">Homodimer.</text>
</comment>
<reference evidence="10 11" key="1">
    <citation type="submission" date="2018-10" db="EMBL/GenBank/DDBJ databases">
        <title>Genomic Encyclopedia of Type Strains, Phase IV (KMG-IV): sequencing the most valuable type-strain genomes for metagenomic binning, comparative biology and taxonomic classification.</title>
        <authorList>
            <person name="Goeker M."/>
        </authorList>
    </citation>
    <scope>NUCLEOTIDE SEQUENCE [LARGE SCALE GENOMIC DNA]</scope>
    <source>
        <strain evidence="10 11">DSM 22008</strain>
    </source>
</reference>
<dbReference type="InterPro" id="IPR012349">
    <property type="entry name" value="Split_barrel_FMN-bd"/>
</dbReference>
<keyword evidence="11" id="KW-1185">Reference proteome</keyword>
<evidence type="ECO:0000256" key="5">
    <source>
        <dbReference type="ARBA" id="ARBA00023096"/>
    </source>
</evidence>
<dbReference type="PROSITE" id="PS01064">
    <property type="entry name" value="PYRIDOX_OXIDASE"/>
    <property type="match status" value="1"/>
</dbReference>
<dbReference type="InterPro" id="IPR019740">
    <property type="entry name" value="Pyridox_Oxase_CS"/>
</dbReference>
<evidence type="ECO:0000256" key="4">
    <source>
        <dbReference type="ARBA" id="ARBA00023002"/>
    </source>
</evidence>
<sequence>MKPSDDLIPATPSAASYARNARPPLHKAAADNPYTLFETWLSQAVDTELNDANAMSLATLDESGMPDVRIVLLKDVDARGFVFYSNALSAKGQQLQQGKAALCFHWKSQRRQVRIRGEIETVSEAESDSYFSKRARGSQIGAWASDQSRPVESRQAMVDKVKEIEAIYEGQDVPRPPHWIGWRVKPNSIEFWQDGAFRLHDRLSFTPSTKGWKKTRLFP</sequence>